<dbReference type="HOGENOM" id="CLU_864623_0_0_1"/>
<dbReference type="AlphaFoldDB" id="B8BT73"/>
<evidence type="ECO:0000313" key="3">
    <source>
        <dbReference type="Proteomes" id="UP000001449"/>
    </source>
</evidence>
<evidence type="ECO:0000256" key="1">
    <source>
        <dbReference type="SAM" id="MobiDB-lite"/>
    </source>
</evidence>
<dbReference type="RefSeq" id="XP_002286027.1">
    <property type="nucleotide sequence ID" value="XM_002285991.1"/>
</dbReference>
<name>B8BT73_THAPS</name>
<accession>B8BT73</accession>
<gene>
    <name evidence="2" type="ORF">THAPSDRAFT_1052</name>
</gene>
<protein>
    <submittedName>
        <fullName evidence="2">Uncharacterized protein</fullName>
    </submittedName>
</protein>
<feature type="compositionally biased region" description="Basic and acidic residues" evidence="1">
    <location>
        <begin position="38"/>
        <end position="58"/>
    </location>
</feature>
<dbReference type="InParanoid" id="B8BT73"/>
<sequence>MKISIAAYTVLLASSYYRTATAQLRLLRNDRRDQIRQARAEPKHDHKEDTHGKGEPEAKIVPVEEPSFVAEPVDGSSTSMSLPVSQSMRVEDKQSMSMSTPSVDIAAPELEGMENEFGFGLVAAAEFSLSMSTSMSVNVAVPMFEEWKDELGFGTVIDEISLSMSINLKQPEVSDLMSLPTSALTEDQTESISTNIPTVRPTMKKESKADKKKVDLSQASFEIEIEFGRVSLSSLSMQEVELSMTGTLSTESFLTTNAPTKAPKASKDAPSPFEAIVTSSPVVSLNQLAFDGEQQDQPADEIVSTSPQSKTGKRHARALRAL</sequence>
<feature type="region of interest" description="Disordered" evidence="1">
    <location>
        <begin position="291"/>
        <end position="322"/>
    </location>
</feature>
<reference evidence="2 3" key="1">
    <citation type="journal article" date="2004" name="Science">
        <title>The genome of the diatom Thalassiosira pseudonana: ecology, evolution, and metabolism.</title>
        <authorList>
            <person name="Armbrust E.V."/>
            <person name="Berges J.A."/>
            <person name="Bowler C."/>
            <person name="Green B.R."/>
            <person name="Martinez D."/>
            <person name="Putnam N.H."/>
            <person name="Zhou S."/>
            <person name="Allen A.E."/>
            <person name="Apt K.E."/>
            <person name="Bechner M."/>
            <person name="Brzezinski M.A."/>
            <person name="Chaal B.K."/>
            <person name="Chiovitti A."/>
            <person name="Davis A.K."/>
            <person name="Demarest M.S."/>
            <person name="Detter J.C."/>
            <person name="Glavina T."/>
            <person name="Goodstein D."/>
            <person name="Hadi M.Z."/>
            <person name="Hellsten U."/>
            <person name="Hildebrand M."/>
            <person name="Jenkins B.D."/>
            <person name="Jurka J."/>
            <person name="Kapitonov V.V."/>
            <person name="Kroger N."/>
            <person name="Lau W.W."/>
            <person name="Lane T.W."/>
            <person name="Larimer F.W."/>
            <person name="Lippmeier J.C."/>
            <person name="Lucas S."/>
            <person name="Medina M."/>
            <person name="Montsant A."/>
            <person name="Obornik M."/>
            <person name="Parker M.S."/>
            <person name="Palenik B."/>
            <person name="Pazour G.J."/>
            <person name="Richardson P.M."/>
            <person name="Rynearson T.A."/>
            <person name="Saito M.A."/>
            <person name="Schwartz D.C."/>
            <person name="Thamatrakoln K."/>
            <person name="Valentin K."/>
            <person name="Vardi A."/>
            <person name="Wilkerson F.P."/>
            <person name="Rokhsar D.S."/>
        </authorList>
    </citation>
    <scope>NUCLEOTIDE SEQUENCE [LARGE SCALE GENOMIC DNA]</scope>
    <source>
        <strain evidence="2 3">CCMP1335</strain>
    </source>
</reference>
<dbReference type="KEGG" id="tps:THAPSDRAFT_1052"/>
<dbReference type="PaxDb" id="35128-Thaps1052"/>
<dbReference type="EMBL" id="CM000638">
    <property type="protein sequence ID" value="EED95668.1"/>
    <property type="molecule type" value="Genomic_DNA"/>
</dbReference>
<proteinExistence type="predicted"/>
<feature type="region of interest" description="Disordered" evidence="1">
    <location>
        <begin position="38"/>
        <end position="59"/>
    </location>
</feature>
<reference evidence="2 3" key="2">
    <citation type="journal article" date="2008" name="Nature">
        <title>The Phaeodactylum genome reveals the evolutionary history of diatom genomes.</title>
        <authorList>
            <person name="Bowler C."/>
            <person name="Allen A.E."/>
            <person name="Badger J.H."/>
            <person name="Grimwood J."/>
            <person name="Jabbari K."/>
            <person name="Kuo A."/>
            <person name="Maheswari U."/>
            <person name="Martens C."/>
            <person name="Maumus F."/>
            <person name="Otillar R.P."/>
            <person name="Rayko E."/>
            <person name="Salamov A."/>
            <person name="Vandepoele K."/>
            <person name="Beszteri B."/>
            <person name="Gruber A."/>
            <person name="Heijde M."/>
            <person name="Katinka M."/>
            <person name="Mock T."/>
            <person name="Valentin K."/>
            <person name="Verret F."/>
            <person name="Berges J.A."/>
            <person name="Brownlee C."/>
            <person name="Cadoret J.P."/>
            <person name="Chiovitti A."/>
            <person name="Choi C.J."/>
            <person name="Coesel S."/>
            <person name="De Martino A."/>
            <person name="Detter J.C."/>
            <person name="Durkin C."/>
            <person name="Falciatore A."/>
            <person name="Fournet J."/>
            <person name="Haruta M."/>
            <person name="Huysman M.J."/>
            <person name="Jenkins B.D."/>
            <person name="Jiroutova K."/>
            <person name="Jorgensen R.E."/>
            <person name="Joubert Y."/>
            <person name="Kaplan A."/>
            <person name="Kroger N."/>
            <person name="Kroth P.G."/>
            <person name="La Roche J."/>
            <person name="Lindquist E."/>
            <person name="Lommer M."/>
            <person name="Martin-Jezequel V."/>
            <person name="Lopez P.J."/>
            <person name="Lucas S."/>
            <person name="Mangogna M."/>
            <person name="McGinnis K."/>
            <person name="Medlin L.K."/>
            <person name="Montsant A."/>
            <person name="Oudot-Le Secq M.P."/>
            <person name="Napoli C."/>
            <person name="Obornik M."/>
            <person name="Parker M.S."/>
            <person name="Petit J.L."/>
            <person name="Porcel B.M."/>
            <person name="Poulsen N."/>
            <person name="Robison M."/>
            <person name="Rychlewski L."/>
            <person name="Rynearson T.A."/>
            <person name="Schmutz J."/>
            <person name="Shapiro H."/>
            <person name="Siaut M."/>
            <person name="Stanley M."/>
            <person name="Sussman M.R."/>
            <person name="Taylor A.R."/>
            <person name="Vardi A."/>
            <person name="von Dassow P."/>
            <person name="Vyverman W."/>
            <person name="Willis A."/>
            <person name="Wyrwicz L.S."/>
            <person name="Rokhsar D.S."/>
            <person name="Weissenbach J."/>
            <person name="Armbrust E.V."/>
            <person name="Green B.R."/>
            <person name="Van de Peer Y."/>
            <person name="Grigoriev I.V."/>
        </authorList>
    </citation>
    <scope>NUCLEOTIDE SEQUENCE [LARGE SCALE GENOMIC DNA]</scope>
    <source>
        <strain evidence="2 3">CCMP1335</strain>
    </source>
</reference>
<dbReference type="Proteomes" id="UP000001449">
    <property type="component" value="Chromosome 1"/>
</dbReference>
<feature type="compositionally biased region" description="Basic residues" evidence="1">
    <location>
        <begin position="311"/>
        <end position="322"/>
    </location>
</feature>
<evidence type="ECO:0000313" key="2">
    <source>
        <dbReference type="EMBL" id="EED95668.1"/>
    </source>
</evidence>
<keyword evidence="3" id="KW-1185">Reference proteome</keyword>
<organism evidence="2 3">
    <name type="scientific">Thalassiosira pseudonana</name>
    <name type="common">Marine diatom</name>
    <name type="synonym">Cyclotella nana</name>
    <dbReference type="NCBI Taxonomy" id="35128"/>
    <lineage>
        <taxon>Eukaryota</taxon>
        <taxon>Sar</taxon>
        <taxon>Stramenopiles</taxon>
        <taxon>Ochrophyta</taxon>
        <taxon>Bacillariophyta</taxon>
        <taxon>Coscinodiscophyceae</taxon>
        <taxon>Thalassiosirophycidae</taxon>
        <taxon>Thalassiosirales</taxon>
        <taxon>Thalassiosiraceae</taxon>
        <taxon>Thalassiosira</taxon>
    </lineage>
</organism>
<dbReference type="GeneID" id="7449747"/>